<dbReference type="SUPFAM" id="SSF57850">
    <property type="entry name" value="RING/U-box"/>
    <property type="match status" value="1"/>
</dbReference>
<dbReference type="Gene3D" id="1.20.120.1750">
    <property type="match status" value="1"/>
</dbReference>
<reference evidence="1" key="1">
    <citation type="journal article" date="2020" name="Nature">
        <title>Giant virus diversity and host interactions through global metagenomics.</title>
        <authorList>
            <person name="Schulz F."/>
            <person name="Roux S."/>
            <person name="Paez-Espino D."/>
            <person name="Jungbluth S."/>
            <person name="Walsh D.A."/>
            <person name="Denef V.J."/>
            <person name="McMahon K.D."/>
            <person name="Konstantinidis K.T."/>
            <person name="Eloe-Fadrosh E.A."/>
            <person name="Kyrpides N.C."/>
            <person name="Woyke T."/>
        </authorList>
    </citation>
    <scope>NUCLEOTIDE SEQUENCE</scope>
    <source>
        <strain evidence="1">GVMAG-M-3300023179-132</strain>
    </source>
</reference>
<proteinExistence type="predicted"/>
<name>A0A6C0E429_9ZZZZ</name>
<organism evidence="1">
    <name type="scientific">viral metagenome</name>
    <dbReference type="NCBI Taxonomy" id="1070528"/>
    <lineage>
        <taxon>unclassified sequences</taxon>
        <taxon>metagenomes</taxon>
        <taxon>organismal metagenomes</taxon>
    </lineage>
</organism>
<dbReference type="EMBL" id="MN739735">
    <property type="protein sequence ID" value="QHT23886.1"/>
    <property type="molecule type" value="Genomic_DNA"/>
</dbReference>
<evidence type="ECO:0000313" key="1">
    <source>
        <dbReference type="EMBL" id="QHT23886.1"/>
    </source>
</evidence>
<sequence>MNTAIECSICVEKYNKSNHKLVVCGYCEFDACRECCKTYMLSSPNAKCMNTKCEGEWSLDFIVDNFTKKFVSTELKKHKENLLFDKERALLPETQLIIEKRNKIKALIQRVTDMDEKHKRLKQSEDYVEKTNEIYIKYYPDVIQKRMELATEISKLDRRHPLKGSLAYYDIGRFDRYNVPGQDNSEYWIGQIKGRLVSFNTYHANITSHDLQITRNDGNRLLCNRMFNSHTTSQIMSMIQNSIKEVDKYIDMCDEKREKNEKYPIDITTNIVCLDIRRLLYYDYVRMLDIKTRTRKLSIEIFYEINTRIVEVEQEYIAIASDFKAKHVKSNFVKSCSKQDCRGFLSSHWKCGLCEEWTCPDCHLHKGPEKDCDHVCNPDDVATATLLSKDSKNCPGCQEGIFKIDGCDQMWCTSCHTAFSWTTGAIEKKIHNPHYYEYMRQNGGLARDPNDVVCGNEIDHNTAALINSEMMNRHPKTYETLTYRDMVISSVRGTLHISEVERPKYEIRVVDNTELRVAYMTNLITEEQFKTTLQRDVKKNNKKREIFQVLDLYVRSMADILFRYYEMLKKAEPDQCDHEILDEINTLVVYVNECFKRIGNNYSSVVKFIDPDTMMLL</sequence>
<dbReference type="AlphaFoldDB" id="A0A6C0E429"/>
<protein>
    <recommendedName>
        <fullName evidence="2">RING-type domain-containing protein</fullName>
    </recommendedName>
</protein>
<evidence type="ECO:0008006" key="2">
    <source>
        <dbReference type="Google" id="ProtNLM"/>
    </source>
</evidence>
<accession>A0A6C0E429</accession>